<dbReference type="GO" id="GO:0046513">
    <property type="term" value="P:ceramide biosynthetic process"/>
    <property type="evidence" value="ECO:0007669"/>
    <property type="project" value="TreeGrafter"/>
</dbReference>
<dbReference type="AlphaFoldDB" id="A0A1E3W6V2"/>
<dbReference type="CDD" id="cd03510">
    <property type="entry name" value="Rhizobitoxine-FADS-like"/>
    <property type="match status" value="1"/>
</dbReference>
<dbReference type="EMBL" id="LPWF01000011">
    <property type="protein sequence ID" value="ODS00827.1"/>
    <property type="molecule type" value="Genomic_DNA"/>
</dbReference>
<evidence type="ECO:0000313" key="4">
    <source>
        <dbReference type="Proteomes" id="UP000094472"/>
    </source>
</evidence>
<feature type="transmembrane region" description="Helical" evidence="1">
    <location>
        <begin position="39"/>
        <end position="59"/>
    </location>
</feature>
<evidence type="ECO:0000259" key="2">
    <source>
        <dbReference type="Pfam" id="PF00487"/>
    </source>
</evidence>
<keyword evidence="1" id="KW-0812">Transmembrane</keyword>
<evidence type="ECO:0000313" key="3">
    <source>
        <dbReference type="EMBL" id="ODS00827.1"/>
    </source>
</evidence>
<dbReference type="PANTHER" id="PTHR12879">
    <property type="entry name" value="SPHINGOLIPID DELTA 4 DESATURASE/C-4 HYDROXYLASE PROTEIN DES2"/>
    <property type="match status" value="1"/>
</dbReference>
<feature type="transmembrane region" description="Helical" evidence="1">
    <location>
        <begin position="65"/>
        <end position="84"/>
    </location>
</feature>
<gene>
    <name evidence="3" type="ORF">AUC69_07520</name>
</gene>
<dbReference type="RefSeq" id="WP_069440941.1">
    <property type="nucleotide sequence ID" value="NZ_LPWF01000011.1"/>
</dbReference>
<feature type="transmembrane region" description="Helical" evidence="1">
    <location>
        <begin position="203"/>
        <end position="231"/>
    </location>
</feature>
<dbReference type="STRING" id="1774969.AUC69_07520"/>
<organism evidence="3 4">
    <name type="scientific">Methyloceanibacter superfactus</name>
    <dbReference type="NCBI Taxonomy" id="1774969"/>
    <lineage>
        <taxon>Bacteria</taxon>
        <taxon>Pseudomonadati</taxon>
        <taxon>Pseudomonadota</taxon>
        <taxon>Alphaproteobacteria</taxon>
        <taxon>Hyphomicrobiales</taxon>
        <taxon>Hyphomicrobiaceae</taxon>
        <taxon>Methyloceanibacter</taxon>
    </lineage>
</organism>
<dbReference type="Proteomes" id="UP000094472">
    <property type="component" value="Unassembled WGS sequence"/>
</dbReference>
<comment type="caution">
    <text evidence="3">The sequence shown here is derived from an EMBL/GenBank/DDBJ whole genome shotgun (WGS) entry which is preliminary data.</text>
</comment>
<dbReference type="InterPro" id="IPR005804">
    <property type="entry name" value="FA_desaturase_dom"/>
</dbReference>
<dbReference type="Pfam" id="PF00487">
    <property type="entry name" value="FA_desaturase"/>
    <property type="match status" value="1"/>
</dbReference>
<sequence length="334" mass="38136">MSDIQTDQLPTSDSARGVFPKALCAEDARALSAIQNWRGALAILFQWSVIATAAFAAIWSEYWLVYALAVVVIGTRQHALAILVHDAAHHRLFTGRAFNDVAANLTLAYPLGFSLTRYRPFHLDHHRFSYSDCRKDPEWRYIQNNPDWQWPKSPRAAGRIILMDLLGLNILSLWRLLRQFSPWFIFLHTQAVDGESLRTGERALLLGFAGTVLAALALTNGWAYFALLWLLPMATIATAVFRLRTVAEHAGLTEEHELRSTRTVLPAVFERFLVAPCNVNYHLEHHLYPSVPFYNLPKLHRRLLAEPEFRRNAHISRMYTDLKGGVIREVTQRD</sequence>
<keyword evidence="1" id="KW-1133">Transmembrane helix</keyword>
<reference evidence="3 4" key="1">
    <citation type="journal article" date="2016" name="Environ. Microbiol.">
        <title>New Methyloceanibacter diversity from North Sea sediments includes methanotroph containing solely the soluble methane monooxygenase.</title>
        <authorList>
            <person name="Vekeman B."/>
            <person name="Kerckhof F.M."/>
            <person name="Cremers G."/>
            <person name="de Vos P."/>
            <person name="Vandamme P."/>
            <person name="Boon N."/>
            <person name="Op den Camp H.J."/>
            <person name="Heylen K."/>
        </authorList>
    </citation>
    <scope>NUCLEOTIDE SEQUENCE [LARGE SCALE GENOMIC DNA]</scope>
    <source>
        <strain evidence="3 4">R-67175</strain>
    </source>
</reference>
<accession>A0A1E3W6V2</accession>
<dbReference type="GO" id="GO:0042284">
    <property type="term" value="F:sphingolipid delta-4 desaturase activity"/>
    <property type="evidence" value="ECO:0007669"/>
    <property type="project" value="TreeGrafter"/>
</dbReference>
<dbReference type="PANTHER" id="PTHR12879:SF8">
    <property type="entry name" value="SPHINGOLIPID DELTA(4)-DESATURASE DES1"/>
    <property type="match status" value="1"/>
</dbReference>
<proteinExistence type="predicted"/>
<dbReference type="GO" id="GO:0016020">
    <property type="term" value="C:membrane"/>
    <property type="evidence" value="ECO:0007669"/>
    <property type="project" value="GOC"/>
</dbReference>
<feature type="domain" description="Fatty acid desaturase" evidence="2">
    <location>
        <begin position="63"/>
        <end position="310"/>
    </location>
</feature>
<protein>
    <recommendedName>
        <fullName evidence="2">Fatty acid desaturase domain-containing protein</fullName>
    </recommendedName>
</protein>
<name>A0A1E3W6V2_9HYPH</name>
<dbReference type="OrthoDB" id="9792534at2"/>
<evidence type="ECO:0000256" key="1">
    <source>
        <dbReference type="SAM" id="Phobius"/>
    </source>
</evidence>
<keyword evidence="1" id="KW-0472">Membrane</keyword>
<keyword evidence="4" id="KW-1185">Reference proteome</keyword>